<dbReference type="Pfam" id="PF00296">
    <property type="entry name" value="Bac_luciferase"/>
    <property type="match status" value="1"/>
</dbReference>
<evidence type="ECO:0000256" key="1">
    <source>
        <dbReference type="ARBA" id="ARBA00023002"/>
    </source>
</evidence>
<dbReference type="NCBIfam" id="TIGR03559">
    <property type="entry name" value="F420_Rv3520c"/>
    <property type="match status" value="1"/>
</dbReference>
<evidence type="ECO:0000259" key="2">
    <source>
        <dbReference type="Pfam" id="PF00296"/>
    </source>
</evidence>
<reference evidence="3 4" key="1">
    <citation type="journal article" date="2019" name="Int. J. Syst. Evol. Microbiol.">
        <title>The Global Catalogue of Microorganisms (GCM) 10K type strain sequencing project: providing services to taxonomists for standard genome sequencing and annotation.</title>
        <authorList>
            <consortium name="The Broad Institute Genomics Platform"/>
            <consortium name="The Broad Institute Genome Sequencing Center for Infectious Disease"/>
            <person name="Wu L."/>
            <person name="Ma J."/>
        </authorList>
    </citation>
    <scope>NUCLEOTIDE SEQUENCE [LARGE SCALE GENOMIC DNA]</scope>
    <source>
        <strain evidence="3 4">JCM 16022</strain>
    </source>
</reference>
<dbReference type="CDD" id="cd01097">
    <property type="entry name" value="Tetrahydromethanopterin_reductase"/>
    <property type="match status" value="1"/>
</dbReference>
<dbReference type="InterPro" id="IPR019951">
    <property type="entry name" value="F420_OxRdatse_Rv3520c_pred"/>
</dbReference>
<sequence>MKLGLQLGYWGAQPPAGVGELVRAAEESGFDAVFTAEAWGSDAFTPLAWWGRETSRLRLGTSIVQMSGRTPTSIAMHALTLDHLSGGRVVLGMGVSGPQVVEGWYGQPFARPLARTREVVDIIRQVLAREAPVTNDGPHYPLPYRGEGSVGLGKPLKPIVHPLRPDIPIWLGAEGPKNVAQTAEIADGWLPIFYTPRSAGMYQPWLDEGFAREGARRTRADFEIAATCHLQVTDDKAGVLAALKPFVSLYMGGMGAKEQNFHKRVFERMGYADLADRVQELYLAGRKDEATALIPDDLVDDMHIVGTVGEVRERVAQWEETGVTTLLLSCRTPEEVRQVADVVPRRG</sequence>
<comment type="caution">
    <text evidence="3">The sequence shown here is derived from an EMBL/GenBank/DDBJ whole genome shotgun (WGS) entry which is preliminary data.</text>
</comment>
<evidence type="ECO:0000313" key="4">
    <source>
        <dbReference type="Proteomes" id="UP001501771"/>
    </source>
</evidence>
<dbReference type="EMBL" id="BAAAQR010000011">
    <property type="protein sequence ID" value="GAA2151101.1"/>
    <property type="molecule type" value="Genomic_DNA"/>
</dbReference>
<dbReference type="Gene3D" id="3.20.20.30">
    <property type="entry name" value="Luciferase-like domain"/>
    <property type="match status" value="1"/>
</dbReference>
<accession>A0ABN3A004</accession>
<dbReference type="PANTHER" id="PTHR43244">
    <property type="match status" value="1"/>
</dbReference>
<dbReference type="InterPro" id="IPR011251">
    <property type="entry name" value="Luciferase-like_dom"/>
</dbReference>
<name>A0ABN3A004_9ACTN</name>
<dbReference type="PANTHER" id="PTHR43244:SF1">
    <property type="entry name" value="5,10-METHYLENETETRAHYDROMETHANOPTERIN REDUCTASE"/>
    <property type="match status" value="1"/>
</dbReference>
<gene>
    <name evidence="3" type="ORF">GCM10009844_32860</name>
</gene>
<proteinExistence type="predicted"/>
<dbReference type="Proteomes" id="UP001501771">
    <property type="component" value="Unassembled WGS sequence"/>
</dbReference>
<dbReference type="RefSeq" id="WP_344154615.1">
    <property type="nucleotide sequence ID" value="NZ_BAAAQR010000011.1"/>
</dbReference>
<keyword evidence="1" id="KW-0560">Oxidoreductase</keyword>
<organism evidence="3 4">
    <name type="scientific">Nocardioides koreensis</name>
    <dbReference type="NCBI Taxonomy" id="433651"/>
    <lineage>
        <taxon>Bacteria</taxon>
        <taxon>Bacillati</taxon>
        <taxon>Actinomycetota</taxon>
        <taxon>Actinomycetes</taxon>
        <taxon>Propionibacteriales</taxon>
        <taxon>Nocardioidaceae</taxon>
        <taxon>Nocardioides</taxon>
    </lineage>
</organism>
<keyword evidence="4" id="KW-1185">Reference proteome</keyword>
<feature type="domain" description="Luciferase-like" evidence="2">
    <location>
        <begin position="13"/>
        <end position="324"/>
    </location>
</feature>
<dbReference type="InterPro" id="IPR036661">
    <property type="entry name" value="Luciferase-like_sf"/>
</dbReference>
<dbReference type="InterPro" id="IPR050564">
    <property type="entry name" value="F420-G6PD/mer"/>
</dbReference>
<evidence type="ECO:0000313" key="3">
    <source>
        <dbReference type="EMBL" id="GAA2151101.1"/>
    </source>
</evidence>
<protein>
    <submittedName>
        <fullName evidence="3">LLM class F420-dependent oxidoreductase</fullName>
    </submittedName>
</protein>
<dbReference type="SUPFAM" id="SSF51679">
    <property type="entry name" value="Bacterial luciferase-like"/>
    <property type="match status" value="1"/>
</dbReference>